<dbReference type="Pfam" id="PF17932">
    <property type="entry name" value="TetR_C_24"/>
    <property type="match status" value="1"/>
</dbReference>
<organism evidence="2 3">
    <name type="scientific">Angustibacter aerolatus</name>
    <dbReference type="NCBI Taxonomy" id="1162965"/>
    <lineage>
        <taxon>Bacteria</taxon>
        <taxon>Bacillati</taxon>
        <taxon>Actinomycetota</taxon>
        <taxon>Actinomycetes</taxon>
        <taxon>Kineosporiales</taxon>
        <taxon>Kineosporiaceae</taxon>
    </lineage>
</organism>
<dbReference type="Gene3D" id="1.10.357.10">
    <property type="entry name" value="Tetracycline Repressor, domain 2"/>
    <property type="match status" value="1"/>
</dbReference>
<dbReference type="SUPFAM" id="SSF48498">
    <property type="entry name" value="Tetracyclin repressor-like, C-terminal domain"/>
    <property type="match status" value="1"/>
</dbReference>
<feature type="domain" description="HTH-type transcriptional repressor KstR2 C-terminal" evidence="1">
    <location>
        <begin position="2"/>
        <end position="56"/>
    </location>
</feature>
<dbReference type="InterPro" id="IPR036271">
    <property type="entry name" value="Tet_transcr_reg_TetR-rel_C_sf"/>
</dbReference>
<dbReference type="Proteomes" id="UP001157017">
    <property type="component" value="Unassembled WGS sequence"/>
</dbReference>
<keyword evidence="3" id="KW-1185">Reference proteome</keyword>
<dbReference type="InterPro" id="IPR041490">
    <property type="entry name" value="KstR2_TetR_C"/>
</dbReference>
<sequence>MRRGVADGSLRTESPHDATRALLSLCIDVARWYDPAGEQSPDDVGERYGRLVLRMLGAHDA</sequence>
<evidence type="ECO:0000313" key="2">
    <source>
        <dbReference type="EMBL" id="GMA85807.1"/>
    </source>
</evidence>
<gene>
    <name evidence="2" type="ORF">GCM10025868_10570</name>
</gene>
<reference evidence="3" key="1">
    <citation type="journal article" date="2019" name="Int. J. Syst. Evol. Microbiol.">
        <title>The Global Catalogue of Microorganisms (GCM) 10K type strain sequencing project: providing services to taxonomists for standard genome sequencing and annotation.</title>
        <authorList>
            <consortium name="The Broad Institute Genomics Platform"/>
            <consortium name="The Broad Institute Genome Sequencing Center for Infectious Disease"/>
            <person name="Wu L."/>
            <person name="Ma J."/>
        </authorList>
    </citation>
    <scope>NUCLEOTIDE SEQUENCE [LARGE SCALE GENOMIC DNA]</scope>
    <source>
        <strain evidence="3">NBRC 108730</strain>
    </source>
</reference>
<comment type="caution">
    <text evidence="2">The sequence shown here is derived from an EMBL/GenBank/DDBJ whole genome shotgun (WGS) entry which is preliminary data.</text>
</comment>
<proteinExistence type="predicted"/>
<accession>A0ABQ6JDE8</accession>
<evidence type="ECO:0000313" key="3">
    <source>
        <dbReference type="Proteomes" id="UP001157017"/>
    </source>
</evidence>
<evidence type="ECO:0000259" key="1">
    <source>
        <dbReference type="Pfam" id="PF17932"/>
    </source>
</evidence>
<dbReference type="EMBL" id="BSUZ01000001">
    <property type="protein sequence ID" value="GMA85807.1"/>
    <property type="molecule type" value="Genomic_DNA"/>
</dbReference>
<name>A0ABQ6JDE8_9ACTN</name>
<protein>
    <recommendedName>
        <fullName evidence="1">HTH-type transcriptional repressor KstR2 C-terminal domain-containing protein</fullName>
    </recommendedName>
</protein>